<comment type="caution">
    <text evidence="1">The sequence shown here is derived from an EMBL/GenBank/DDBJ whole genome shotgun (WGS) entry which is preliminary data.</text>
</comment>
<organism evidence="1">
    <name type="scientific">marine sediment metagenome</name>
    <dbReference type="NCBI Taxonomy" id="412755"/>
    <lineage>
        <taxon>unclassified sequences</taxon>
        <taxon>metagenomes</taxon>
        <taxon>ecological metagenomes</taxon>
    </lineage>
</organism>
<reference evidence="1" key="1">
    <citation type="journal article" date="2015" name="Nature">
        <title>Complex archaea that bridge the gap between prokaryotes and eukaryotes.</title>
        <authorList>
            <person name="Spang A."/>
            <person name="Saw J.H."/>
            <person name="Jorgensen S.L."/>
            <person name="Zaremba-Niedzwiedzka K."/>
            <person name="Martijn J."/>
            <person name="Lind A.E."/>
            <person name="van Eijk R."/>
            <person name="Schleper C."/>
            <person name="Guy L."/>
            <person name="Ettema T.J."/>
        </authorList>
    </citation>
    <scope>NUCLEOTIDE SEQUENCE</scope>
</reference>
<dbReference type="AlphaFoldDB" id="A0A0F9RJQ9"/>
<gene>
    <name evidence="1" type="ORF">LCGC14_0568930</name>
</gene>
<name>A0A0F9RJQ9_9ZZZZ</name>
<protein>
    <submittedName>
        <fullName evidence="1">Uncharacterized protein</fullName>
    </submittedName>
</protein>
<evidence type="ECO:0000313" key="1">
    <source>
        <dbReference type="EMBL" id="KKN56750.1"/>
    </source>
</evidence>
<dbReference type="EMBL" id="LAZR01000832">
    <property type="protein sequence ID" value="KKN56750.1"/>
    <property type="molecule type" value="Genomic_DNA"/>
</dbReference>
<accession>A0A0F9RJQ9</accession>
<sequence>LADSSKTLAKYMKVDKDGKLDWDFTGATEKELALIKSLQVDDTKFKIDMSDPLAVLNSLARIAGLFNDRLKLEADDEVVAILQSARNRVKGDE</sequence>
<proteinExistence type="predicted"/>
<feature type="non-terminal residue" evidence="1">
    <location>
        <position position="1"/>
    </location>
</feature>